<dbReference type="EC" id="3.1.3.15" evidence="3 8"/>
<keyword evidence="4 8" id="KW-0028">Amino-acid biosynthesis</keyword>
<evidence type="ECO:0000256" key="6">
    <source>
        <dbReference type="ARBA" id="ARBA00023102"/>
    </source>
</evidence>
<keyword evidence="11" id="KW-1185">Reference proteome</keyword>
<dbReference type="NCBIfam" id="TIGR01856">
    <property type="entry name" value="hisJ_fam"/>
    <property type="match status" value="1"/>
</dbReference>
<evidence type="ECO:0000256" key="3">
    <source>
        <dbReference type="ARBA" id="ARBA00013085"/>
    </source>
</evidence>
<dbReference type="PANTHER" id="PTHR21039">
    <property type="entry name" value="HISTIDINOL PHOSPHATASE-RELATED"/>
    <property type="match status" value="1"/>
</dbReference>
<comment type="caution">
    <text evidence="10">The sequence shown here is derived from an EMBL/GenBank/DDBJ whole genome shotgun (WGS) entry which is preliminary data.</text>
</comment>
<dbReference type="Proteomes" id="UP000215145">
    <property type="component" value="Unassembled WGS sequence"/>
</dbReference>
<accession>A0A229NWW2</accession>
<gene>
    <name evidence="10" type="ORF">CGZ75_15880</name>
</gene>
<dbReference type="AlphaFoldDB" id="A0A229NWW2"/>
<dbReference type="PANTHER" id="PTHR21039:SF0">
    <property type="entry name" value="HISTIDINOL-PHOSPHATASE"/>
    <property type="match status" value="1"/>
</dbReference>
<dbReference type="InterPro" id="IPR016195">
    <property type="entry name" value="Pol/histidinol_Pase-like"/>
</dbReference>
<dbReference type="InterPro" id="IPR010140">
    <property type="entry name" value="Histidinol_P_phosphatase_HisJ"/>
</dbReference>
<evidence type="ECO:0000259" key="9">
    <source>
        <dbReference type="Pfam" id="PF02811"/>
    </source>
</evidence>
<comment type="similarity">
    <text evidence="2 8">Belongs to the PHP hydrolase family. HisK subfamily.</text>
</comment>
<dbReference type="UniPathway" id="UPA00031">
    <property type="reaction ID" value="UER00013"/>
</dbReference>
<comment type="pathway">
    <text evidence="1 8">Amino-acid biosynthesis; L-histidine biosynthesis; L-histidine from 5-phospho-alpha-D-ribose 1-diphosphate: step 8/9.</text>
</comment>
<dbReference type="OrthoDB" id="9775255at2"/>
<dbReference type="EMBL" id="NMUQ01000002">
    <property type="protein sequence ID" value="OXM14423.1"/>
    <property type="molecule type" value="Genomic_DNA"/>
</dbReference>
<dbReference type="GO" id="GO:0000105">
    <property type="term" value="P:L-histidine biosynthetic process"/>
    <property type="evidence" value="ECO:0007669"/>
    <property type="project" value="UniProtKB-UniRule"/>
</dbReference>
<dbReference type="NCBIfam" id="NF005596">
    <property type="entry name" value="PRK07328.1"/>
    <property type="match status" value="1"/>
</dbReference>
<dbReference type="GO" id="GO:0004401">
    <property type="term" value="F:histidinol-phosphatase activity"/>
    <property type="evidence" value="ECO:0007669"/>
    <property type="project" value="UniProtKB-UniRule"/>
</dbReference>
<reference evidence="10 11" key="1">
    <citation type="submission" date="2017-07" db="EMBL/GenBank/DDBJ databases">
        <title>Paenibacillus herberti R33 genome sequencing and assembly.</title>
        <authorList>
            <person name="Su W."/>
        </authorList>
    </citation>
    <scope>NUCLEOTIDE SEQUENCE [LARGE SCALE GENOMIC DNA]</scope>
    <source>
        <strain evidence="10 11">R33</strain>
    </source>
</reference>
<evidence type="ECO:0000256" key="8">
    <source>
        <dbReference type="RuleBase" id="RU366003"/>
    </source>
</evidence>
<evidence type="ECO:0000256" key="7">
    <source>
        <dbReference type="ARBA" id="ARBA00049158"/>
    </source>
</evidence>
<protein>
    <recommendedName>
        <fullName evidence="3 8">Histidinol-phosphatase</fullName>
        <shortName evidence="8">HolPase</shortName>
        <ecNumber evidence="3 8">3.1.3.15</ecNumber>
    </recommendedName>
</protein>
<sequence length="280" mass="31653">MEPSKVDPRGEQAVFVDYHTHHERCGHAQGSMEAMIKAAIELGMDQIGLSDHSPFFCDENDHPNPGMTMAKSDFPNYVQEMIELRNEYKGRIDVRLGVESDYLPGLMEQYALIYAQYPLDYIIGSVHYFRGYHVFASERWRQENVDVDGTYVDYIRLIQDAARCGKFDILGHIDAVKGLNVPCSISLDTLWDETAQIIADAGIAVEINTSGLRKKCGSWFPSADIVQRLHRLGVPFTFGSDAHGPDQLLHDWSGVTGFLKEIGVKEIATFKRRERIMLPL</sequence>
<evidence type="ECO:0000256" key="1">
    <source>
        <dbReference type="ARBA" id="ARBA00004970"/>
    </source>
</evidence>
<feature type="domain" description="PHP" evidence="9">
    <location>
        <begin position="17"/>
        <end position="210"/>
    </location>
</feature>
<dbReference type="Pfam" id="PF02811">
    <property type="entry name" value="PHP"/>
    <property type="match status" value="1"/>
</dbReference>
<name>A0A229NWW2_9BACL</name>
<evidence type="ECO:0000256" key="4">
    <source>
        <dbReference type="ARBA" id="ARBA00022605"/>
    </source>
</evidence>
<keyword evidence="6 8" id="KW-0368">Histidine biosynthesis</keyword>
<evidence type="ECO:0000256" key="5">
    <source>
        <dbReference type="ARBA" id="ARBA00022801"/>
    </source>
</evidence>
<organism evidence="10 11">
    <name type="scientific">Paenibacillus herberti</name>
    <dbReference type="NCBI Taxonomy" id="1619309"/>
    <lineage>
        <taxon>Bacteria</taxon>
        <taxon>Bacillati</taxon>
        <taxon>Bacillota</taxon>
        <taxon>Bacilli</taxon>
        <taxon>Bacillales</taxon>
        <taxon>Paenibacillaceae</taxon>
        <taxon>Paenibacillus</taxon>
    </lineage>
</organism>
<evidence type="ECO:0000313" key="10">
    <source>
        <dbReference type="EMBL" id="OXM14423.1"/>
    </source>
</evidence>
<dbReference type="Gene3D" id="3.20.20.140">
    <property type="entry name" value="Metal-dependent hydrolases"/>
    <property type="match status" value="1"/>
</dbReference>
<evidence type="ECO:0000256" key="2">
    <source>
        <dbReference type="ARBA" id="ARBA00009152"/>
    </source>
</evidence>
<dbReference type="CDD" id="cd12110">
    <property type="entry name" value="PHP_HisPPase_Hisj_like"/>
    <property type="match status" value="1"/>
</dbReference>
<proteinExistence type="inferred from homology"/>
<evidence type="ECO:0000313" key="11">
    <source>
        <dbReference type="Proteomes" id="UP000215145"/>
    </source>
</evidence>
<dbReference type="SUPFAM" id="SSF89550">
    <property type="entry name" value="PHP domain-like"/>
    <property type="match status" value="1"/>
</dbReference>
<dbReference type="GO" id="GO:0005737">
    <property type="term" value="C:cytoplasm"/>
    <property type="evidence" value="ECO:0007669"/>
    <property type="project" value="TreeGrafter"/>
</dbReference>
<comment type="catalytic activity">
    <reaction evidence="7 8">
        <text>L-histidinol phosphate + H2O = L-histidinol + phosphate</text>
        <dbReference type="Rhea" id="RHEA:14465"/>
        <dbReference type="ChEBI" id="CHEBI:15377"/>
        <dbReference type="ChEBI" id="CHEBI:43474"/>
        <dbReference type="ChEBI" id="CHEBI:57699"/>
        <dbReference type="ChEBI" id="CHEBI:57980"/>
        <dbReference type="EC" id="3.1.3.15"/>
    </reaction>
</comment>
<keyword evidence="5 8" id="KW-0378">Hydrolase</keyword>
<dbReference type="InterPro" id="IPR004013">
    <property type="entry name" value="PHP_dom"/>
</dbReference>